<protein>
    <submittedName>
        <fullName evidence="1">Uncharacterized protein</fullName>
    </submittedName>
</protein>
<evidence type="ECO:0000313" key="1">
    <source>
        <dbReference type="EMBL" id="AHW75103.1"/>
    </source>
</evidence>
<accession>X5F7G6</accession>
<dbReference type="EMBL" id="CP007524">
    <property type="protein sequence ID" value="AHW75103.1"/>
    <property type="molecule type" value="Genomic_DNA"/>
</dbReference>
<dbReference type="KEGG" id="nmx:NMA510612_0801"/>
<gene>
    <name evidence="1" type="ORF">NMA510612_0801</name>
</gene>
<sequence length="39" mass="4433">MLIHYIFTPPPKGGGRCKKYGTAVCPFFVGHTTFFPLRF</sequence>
<organism evidence="1 2">
    <name type="scientific">Neisseria meningitidis</name>
    <dbReference type="NCBI Taxonomy" id="487"/>
    <lineage>
        <taxon>Bacteria</taxon>
        <taxon>Pseudomonadati</taxon>
        <taxon>Pseudomonadota</taxon>
        <taxon>Betaproteobacteria</taxon>
        <taxon>Neisseriales</taxon>
        <taxon>Neisseriaceae</taxon>
        <taxon>Neisseria</taxon>
    </lineage>
</organism>
<proteinExistence type="predicted"/>
<name>X5F7G6_NEIME</name>
<dbReference type="Proteomes" id="UP000023582">
    <property type="component" value="Chromosome"/>
</dbReference>
<reference evidence="2" key="2">
    <citation type="submission" date="2014-02" db="EMBL/GenBank/DDBJ databases">
        <title>Complete Genome Sequence of Neisseria meningitides, serogroup A strain 510612.</title>
        <authorList>
            <person name="Zhang X."/>
            <person name="Zhang Y."/>
            <person name="Yang J."/>
            <person name="Zhu Y."/>
            <person name="Jin Q."/>
        </authorList>
    </citation>
    <scope>NUCLEOTIDE SEQUENCE</scope>
    <source>
        <strain evidence="2">NMA510612</strain>
    </source>
</reference>
<dbReference type="AlphaFoldDB" id="X5F7G6"/>
<reference evidence="1 2" key="1">
    <citation type="journal article" date="2014" name="Genome Announc.">
        <title>Complete Genome Sequence of Neisseria meningitidis Serogroup A Strain NMA510612, Isolated from a Patient with Bacterial Meningitis in China.</title>
        <authorList>
            <person name="Zhang Y."/>
            <person name="Yang J."/>
            <person name="Xu L."/>
            <person name="Zhu Y."/>
            <person name="Liu B."/>
            <person name="Shao Z."/>
            <person name="Zhang X."/>
            <person name="Jin Q."/>
        </authorList>
    </citation>
    <scope>NUCLEOTIDE SEQUENCE [LARGE SCALE GENOMIC DNA]</scope>
    <source>
        <strain evidence="2">NMA510612</strain>
    </source>
</reference>
<evidence type="ECO:0000313" key="2">
    <source>
        <dbReference type="Proteomes" id="UP000023582"/>
    </source>
</evidence>